<dbReference type="EMBL" id="KN818235">
    <property type="protein sequence ID" value="KIL66668.1"/>
    <property type="molecule type" value="Genomic_DNA"/>
</dbReference>
<organism evidence="1 2">
    <name type="scientific">Amanita muscaria (strain Koide BX008)</name>
    <dbReference type="NCBI Taxonomy" id="946122"/>
    <lineage>
        <taxon>Eukaryota</taxon>
        <taxon>Fungi</taxon>
        <taxon>Dikarya</taxon>
        <taxon>Basidiomycota</taxon>
        <taxon>Agaricomycotina</taxon>
        <taxon>Agaricomycetes</taxon>
        <taxon>Agaricomycetidae</taxon>
        <taxon>Agaricales</taxon>
        <taxon>Pluteineae</taxon>
        <taxon>Amanitaceae</taxon>
        <taxon>Amanita</taxon>
    </lineage>
</organism>
<sequence>MMLAPLKPFLFPPEIVDEVIGQLDDTQALLSCGLVSRRILVTSRHRLFFSLEFVDHKSFDRFLYLAGAPWTSFTLAVEEIHLQDVFGRELMYRSEINPTQIASNLCNVKSLSISSHSTWHPKWKIVPRHILDVIFQLNIQDLQLDGVGWWNADDVVRLFGRLLPSVKTLALRRLRYREIPDLLPHSSIFRRPFRFRAFDSTSLMLLKDVLDPLTNPDLDVAVQTFHIQAPKPSIAKSSNLLTRRFLHHIGQGVEQLLISFQKMGTLTASPDELLEYLEPTQLKQCINVRMLYIGFTENMYTTSEMIPPLTSAMWKMLSALPSPNALQECRFRFLTYESSLQEQLSLFGFLESPNILHKLRSMFPNLKRIKIIVSTPESRNSVLFFEELRRAEDLRALEGNGLVKIVIVDIRHKSCHSVVEGCV</sequence>
<name>A0A0C2XCV2_AMAMK</name>
<evidence type="ECO:0000313" key="1">
    <source>
        <dbReference type="EMBL" id="KIL66668.1"/>
    </source>
</evidence>
<dbReference type="InParanoid" id="A0A0C2XCV2"/>
<gene>
    <name evidence="1" type="ORF">M378DRAFT_160688</name>
</gene>
<keyword evidence="2" id="KW-1185">Reference proteome</keyword>
<dbReference type="HOGENOM" id="CLU_048767_0_0_1"/>
<proteinExistence type="predicted"/>
<accession>A0A0C2XCV2</accession>
<evidence type="ECO:0000313" key="2">
    <source>
        <dbReference type="Proteomes" id="UP000054549"/>
    </source>
</evidence>
<dbReference type="AlphaFoldDB" id="A0A0C2XCV2"/>
<evidence type="ECO:0008006" key="3">
    <source>
        <dbReference type="Google" id="ProtNLM"/>
    </source>
</evidence>
<dbReference type="Proteomes" id="UP000054549">
    <property type="component" value="Unassembled WGS sequence"/>
</dbReference>
<protein>
    <recommendedName>
        <fullName evidence="3">F-box domain-containing protein</fullName>
    </recommendedName>
</protein>
<dbReference type="OrthoDB" id="2873822at2759"/>
<reference evidence="1 2" key="1">
    <citation type="submission" date="2014-04" db="EMBL/GenBank/DDBJ databases">
        <title>Evolutionary Origins and Diversification of the Mycorrhizal Mutualists.</title>
        <authorList>
            <consortium name="DOE Joint Genome Institute"/>
            <consortium name="Mycorrhizal Genomics Consortium"/>
            <person name="Kohler A."/>
            <person name="Kuo A."/>
            <person name="Nagy L.G."/>
            <person name="Floudas D."/>
            <person name="Copeland A."/>
            <person name="Barry K.W."/>
            <person name="Cichocki N."/>
            <person name="Veneault-Fourrey C."/>
            <person name="LaButti K."/>
            <person name="Lindquist E.A."/>
            <person name="Lipzen A."/>
            <person name="Lundell T."/>
            <person name="Morin E."/>
            <person name="Murat C."/>
            <person name="Riley R."/>
            <person name="Ohm R."/>
            <person name="Sun H."/>
            <person name="Tunlid A."/>
            <person name="Henrissat B."/>
            <person name="Grigoriev I.V."/>
            <person name="Hibbett D.S."/>
            <person name="Martin F."/>
        </authorList>
    </citation>
    <scope>NUCLEOTIDE SEQUENCE [LARGE SCALE GENOMIC DNA]</scope>
    <source>
        <strain evidence="1 2">Koide BX008</strain>
    </source>
</reference>